<dbReference type="Proteomes" id="UP001454036">
    <property type="component" value="Unassembled WGS sequence"/>
</dbReference>
<comment type="caution">
    <text evidence="2">The sequence shown here is derived from an EMBL/GenBank/DDBJ whole genome shotgun (WGS) entry which is preliminary data.</text>
</comment>
<sequence>MAIYIIASASLAVKEKKEAVAQTLAEIKKHDLLQARFTKLEGEHFHISNKFQHLELVHSQTTKKVSELEQRAKTYKEVNPSIVAKYLDFIQSYPEEWFAALNLSAPITPNPEEEEEDAPPAPADVPAS</sequence>
<evidence type="ECO:0000313" key="2">
    <source>
        <dbReference type="EMBL" id="GAA0138379.1"/>
    </source>
</evidence>
<protein>
    <submittedName>
        <fullName evidence="2">Uncharacterized protein</fullName>
    </submittedName>
</protein>
<evidence type="ECO:0000256" key="1">
    <source>
        <dbReference type="SAM" id="MobiDB-lite"/>
    </source>
</evidence>
<dbReference type="AlphaFoldDB" id="A0AAV3NGU5"/>
<keyword evidence="3" id="KW-1185">Reference proteome</keyword>
<feature type="compositionally biased region" description="Pro residues" evidence="1">
    <location>
        <begin position="119"/>
        <end position="128"/>
    </location>
</feature>
<reference evidence="2 3" key="1">
    <citation type="submission" date="2024-01" db="EMBL/GenBank/DDBJ databases">
        <title>The complete chloroplast genome sequence of Lithospermum erythrorhizon: insights into the phylogenetic relationship among Boraginaceae species and the maternal lineages of purple gromwells.</title>
        <authorList>
            <person name="Okada T."/>
            <person name="Watanabe K."/>
        </authorList>
    </citation>
    <scope>NUCLEOTIDE SEQUENCE [LARGE SCALE GENOMIC DNA]</scope>
</reference>
<gene>
    <name evidence="2" type="ORF">LIER_00135</name>
</gene>
<proteinExistence type="predicted"/>
<accession>A0AAV3NGU5</accession>
<name>A0AAV3NGU5_LITER</name>
<dbReference type="EMBL" id="BAABME010000008">
    <property type="protein sequence ID" value="GAA0138379.1"/>
    <property type="molecule type" value="Genomic_DNA"/>
</dbReference>
<feature type="region of interest" description="Disordered" evidence="1">
    <location>
        <begin position="106"/>
        <end position="128"/>
    </location>
</feature>
<organism evidence="2 3">
    <name type="scientific">Lithospermum erythrorhizon</name>
    <name type="common">Purple gromwell</name>
    <name type="synonym">Lithospermum officinale var. erythrorhizon</name>
    <dbReference type="NCBI Taxonomy" id="34254"/>
    <lineage>
        <taxon>Eukaryota</taxon>
        <taxon>Viridiplantae</taxon>
        <taxon>Streptophyta</taxon>
        <taxon>Embryophyta</taxon>
        <taxon>Tracheophyta</taxon>
        <taxon>Spermatophyta</taxon>
        <taxon>Magnoliopsida</taxon>
        <taxon>eudicotyledons</taxon>
        <taxon>Gunneridae</taxon>
        <taxon>Pentapetalae</taxon>
        <taxon>asterids</taxon>
        <taxon>lamiids</taxon>
        <taxon>Boraginales</taxon>
        <taxon>Boraginaceae</taxon>
        <taxon>Boraginoideae</taxon>
        <taxon>Lithospermeae</taxon>
        <taxon>Lithospermum</taxon>
    </lineage>
</organism>
<evidence type="ECO:0000313" key="3">
    <source>
        <dbReference type="Proteomes" id="UP001454036"/>
    </source>
</evidence>